<dbReference type="Proteomes" id="UP000250235">
    <property type="component" value="Unassembled WGS sequence"/>
</dbReference>
<dbReference type="SUPFAM" id="SSF57667">
    <property type="entry name" value="beta-beta-alpha zinc fingers"/>
    <property type="match status" value="2"/>
</dbReference>
<evidence type="ECO:0000256" key="1">
    <source>
        <dbReference type="PROSITE-ProRule" id="PRU00042"/>
    </source>
</evidence>
<dbReference type="Gene3D" id="3.30.160.60">
    <property type="entry name" value="Classic Zinc Finger"/>
    <property type="match status" value="1"/>
</dbReference>
<dbReference type="PANTHER" id="PTHR46869">
    <property type="entry name" value="C2H2-LIKE ZINC FINGER PROTEIN"/>
    <property type="match status" value="1"/>
</dbReference>
<evidence type="ECO:0000313" key="4">
    <source>
        <dbReference type="EMBL" id="KZV45628.1"/>
    </source>
</evidence>
<dbReference type="OrthoDB" id="6077919at2759"/>
<dbReference type="PROSITE" id="PS00028">
    <property type="entry name" value="ZINC_FINGER_C2H2_1"/>
    <property type="match status" value="4"/>
</dbReference>
<dbReference type="EMBL" id="KQ996030">
    <property type="protein sequence ID" value="KZV45628.1"/>
    <property type="molecule type" value="Genomic_DNA"/>
</dbReference>
<evidence type="ECO:0000259" key="3">
    <source>
        <dbReference type="PROSITE" id="PS50157"/>
    </source>
</evidence>
<dbReference type="PANTHER" id="PTHR46869:SF6">
    <property type="entry name" value="C2H2-TYPE DOMAIN-CONTAINING PROTEIN"/>
    <property type="match status" value="1"/>
</dbReference>
<protein>
    <recommendedName>
        <fullName evidence="3">C2H2-type domain-containing protein</fullName>
    </recommendedName>
</protein>
<accession>A0A2Z7CFB6</accession>
<dbReference type="InterPro" id="IPR036236">
    <property type="entry name" value="Znf_C2H2_sf"/>
</dbReference>
<feature type="domain" description="C2H2-type" evidence="3">
    <location>
        <begin position="122"/>
        <end position="149"/>
    </location>
</feature>
<name>A0A2Z7CFB6_9LAMI</name>
<keyword evidence="1" id="KW-0479">Metal-binding</keyword>
<evidence type="ECO:0000256" key="2">
    <source>
        <dbReference type="SAM" id="MobiDB-lite"/>
    </source>
</evidence>
<gene>
    <name evidence="4" type="ORF">F511_02288</name>
</gene>
<feature type="region of interest" description="Disordered" evidence="2">
    <location>
        <begin position="253"/>
        <end position="277"/>
    </location>
</feature>
<dbReference type="InterPro" id="IPR013087">
    <property type="entry name" value="Znf_C2H2_type"/>
</dbReference>
<reference evidence="4 5" key="1">
    <citation type="journal article" date="2015" name="Proc. Natl. Acad. Sci. U.S.A.">
        <title>The resurrection genome of Boea hygrometrica: A blueprint for survival of dehydration.</title>
        <authorList>
            <person name="Xiao L."/>
            <person name="Yang G."/>
            <person name="Zhang L."/>
            <person name="Yang X."/>
            <person name="Zhao S."/>
            <person name="Ji Z."/>
            <person name="Zhou Q."/>
            <person name="Hu M."/>
            <person name="Wang Y."/>
            <person name="Chen M."/>
            <person name="Xu Y."/>
            <person name="Jin H."/>
            <person name="Xiao X."/>
            <person name="Hu G."/>
            <person name="Bao F."/>
            <person name="Hu Y."/>
            <person name="Wan P."/>
            <person name="Li L."/>
            <person name="Deng X."/>
            <person name="Kuang T."/>
            <person name="Xiang C."/>
            <person name="Zhu J.K."/>
            <person name="Oliver M.J."/>
            <person name="He Y."/>
        </authorList>
    </citation>
    <scope>NUCLEOTIDE SEQUENCE [LARGE SCALE GENOMIC DNA]</scope>
    <source>
        <strain evidence="5">cv. XS01</strain>
    </source>
</reference>
<feature type="domain" description="C2H2-type" evidence="3">
    <location>
        <begin position="9"/>
        <end position="31"/>
    </location>
</feature>
<dbReference type="PROSITE" id="PS50157">
    <property type="entry name" value="ZINC_FINGER_C2H2_2"/>
    <property type="match status" value="4"/>
</dbReference>
<keyword evidence="5" id="KW-1185">Reference proteome</keyword>
<keyword evidence="1" id="KW-0862">Zinc</keyword>
<dbReference type="SMART" id="SM00355">
    <property type="entry name" value="ZnF_C2H2"/>
    <property type="match status" value="4"/>
</dbReference>
<keyword evidence="1" id="KW-0863">Zinc-finger</keyword>
<feature type="domain" description="C2H2-type" evidence="3">
    <location>
        <begin position="152"/>
        <end position="179"/>
    </location>
</feature>
<proteinExistence type="predicted"/>
<dbReference type="Pfam" id="PF13912">
    <property type="entry name" value="zf-C2H2_6"/>
    <property type="match status" value="4"/>
</dbReference>
<dbReference type="GO" id="GO:0008270">
    <property type="term" value="F:zinc ion binding"/>
    <property type="evidence" value="ECO:0007669"/>
    <property type="project" value="UniProtKB-KW"/>
</dbReference>
<dbReference type="AlphaFoldDB" id="A0A2Z7CFB6"/>
<organism evidence="4 5">
    <name type="scientific">Dorcoceras hygrometricum</name>
    <dbReference type="NCBI Taxonomy" id="472368"/>
    <lineage>
        <taxon>Eukaryota</taxon>
        <taxon>Viridiplantae</taxon>
        <taxon>Streptophyta</taxon>
        <taxon>Embryophyta</taxon>
        <taxon>Tracheophyta</taxon>
        <taxon>Spermatophyta</taxon>
        <taxon>Magnoliopsida</taxon>
        <taxon>eudicotyledons</taxon>
        <taxon>Gunneridae</taxon>
        <taxon>Pentapetalae</taxon>
        <taxon>asterids</taxon>
        <taxon>lamiids</taxon>
        <taxon>Lamiales</taxon>
        <taxon>Gesneriaceae</taxon>
        <taxon>Didymocarpoideae</taxon>
        <taxon>Trichosporeae</taxon>
        <taxon>Loxocarpinae</taxon>
        <taxon>Dorcoceras</taxon>
    </lineage>
</organism>
<evidence type="ECO:0000313" key="5">
    <source>
        <dbReference type="Proteomes" id="UP000250235"/>
    </source>
</evidence>
<sequence>MGEVQEQRYRCNICSKFCVNGKSLGGHMRVHMALFSASRKSAESKAEGTEDFEGGDDQNGFQIPESVENQSNIAEICVEKIQNCDSMGLGDGDKNNSYELRDNPKKSWRISDSKNGVSIKAASCGACGKTFSSLRALSGHMRCHSVKNSGFNLCKKCGKEFDSPRALFGHMKCHSKKHKNYSAESASELDLCPIRRKLRIRYNKTDAKPSVLGLNASKSAFSEFGEFEEVAMCLIMLSEGVKEWDMLNPVTESPDDDSACFGSQSSGKSMRVSGNDGDFRSKGKMDIGIQEKNLAEVDEMKVNIAASSDGLPREYEYKELEQFNGAGSEFLKLNSSKRPSLCVDSSSVEKDSADTDLEILNETEKKRGSKCTLYVKNFRSQLALRGDNARQSKRGNNSSLDLHTSLSSVTVVGSQLDQIKRNANQPCQGKAEKGSINTESSKRKERECPICFKVFSSGKALGGHKRAHFSGCTGNKLEDTSVNPAIIENHGFPDLNFPATIDEGIKGGDVGLSSCGE</sequence>
<feature type="domain" description="C2H2-type" evidence="3">
    <location>
        <begin position="446"/>
        <end position="468"/>
    </location>
</feature>